<organism evidence="1 2">
    <name type="scientific">Halomarina salina</name>
    <dbReference type="NCBI Taxonomy" id="1872699"/>
    <lineage>
        <taxon>Archaea</taxon>
        <taxon>Methanobacteriati</taxon>
        <taxon>Methanobacteriota</taxon>
        <taxon>Stenosarchaea group</taxon>
        <taxon>Halobacteria</taxon>
        <taxon>Halobacteriales</taxon>
        <taxon>Natronomonadaceae</taxon>
        <taxon>Halomarina</taxon>
    </lineage>
</organism>
<sequence>MQVVGYDRSDPALRLASDGDLSRQVLAPGTDLAYTLGERHCAGRIDYETERHEFCANPAAPYCPTHTVPWSVQSNADSTEEHAVYLAAFAPDVFKVGVTRSWRLETRLREQGADRAAHIHTVSDGRVARDLEAEIARDVGDQVRVATKVAGLHEQVDETAWEALLADHRVVERFDFDYGVDLDARPVAETLLTGTVRATKGRILLLDRGGTTYAVDLRDLLGYEVHEEADGRALQSSLGSF</sequence>
<evidence type="ECO:0000313" key="2">
    <source>
        <dbReference type="Proteomes" id="UP001596099"/>
    </source>
</evidence>
<evidence type="ECO:0000313" key="1">
    <source>
        <dbReference type="EMBL" id="MFC5970413.1"/>
    </source>
</evidence>
<comment type="caution">
    <text evidence="1">The sequence shown here is derived from an EMBL/GenBank/DDBJ whole genome shotgun (WGS) entry which is preliminary data.</text>
</comment>
<dbReference type="Pfam" id="PF10977">
    <property type="entry name" value="DUF2797"/>
    <property type="match status" value="1"/>
</dbReference>
<keyword evidence="2" id="KW-1185">Reference proteome</keyword>
<name>A0ABD5RIJ5_9EURY</name>
<proteinExistence type="predicted"/>
<reference evidence="1 2" key="1">
    <citation type="journal article" date="2019" name="Int. J. Syst. Evol. Microbiol.">
        <title>The Global Catalogue of Microorganisms (GCM) 10K type strain sequencing project: providing services to taxonomists for standard genome sequencing and annotation.</title>
        <authorList>
            <consortium name="The Broad Institute Genomics Platform"/>
            <consortium name="The Broad Institute Genome Sequencing Center for Infectious Disease"/>
            <person name="Wu L."/>
            <person name="Ma J."/>
        </authorList>
    </citation>
    <scope>NUCLEOTIDE SEQUENCE [LARGE SCALE GENOMIC DNA]</scope>
    <source>
        <strain evidence="1 2">CGMCC 1.12543</strain>
    </source>
</reference>
<dbReference type="RefSeq" id="WP_247419440.1">
    <property type="nucleotide sequence ID" value="NZ_JALLGW010000002.1"/>
</dbReference>
<dbReference type="InterPro" id="IPR021246">
    <property type="entry name" value="DUF2797"/>
</dbReference>
<accession>A0ABD5RIJ5</accession>
<protein>
    <submittedName>
        <fullName evidence="1">DUF2797 domain-containing protein</fullName>
    </submittedName>
</protein>
<dbReference type="AlphaFoldDB" id="A0ABD5RIJ5"/>
<gene>
    <name evidence="1" type="ORF">ACFPYI_03635</name>
</gene>
<dbReference type="Proteomes" id="UP001596099">
    <property type="component" value="Unassembled WGS sequence"/>
</dbReference>
<dbReference type="EMBL" id="JBHSQH010000001">
    <property type="protein sequence ID" value="MFC5970413.1"/>
    <property type="molecule type" value="Genomic_DNA"/>
</dbReference>